<organism evidence="1 2">
    <name type="scientific">Trifolium pratense</name>
    <name type="common">Red clover</name>
    <dbReference type="NCBI Taxonomy" id="57577"/>
    <lineage>
        <taxon>Eukaryota</taxon>
        <taxon>Viridiplantae</taxon>
        <taxon>Streptophyta</taxon>
        <taxon>Embryophyta</taxon>
        <taxon>Tracheophyta</taxon>
        <taxon>Spermatophyta</taxon>
        <taxon>Magnoliopsida</taxon>
        <taxon>eudicotyledons</taxon>
        <taxon>Gunneridae</taxon>
        <taxon>Pentapetalae</taxon>
        <taxon>rosids</taxon>
        <taxon>fabids</taxon>
        <taxon>Fabales</taxon>
        <taxon>Fabaceae</taxon>
        <taxon>Papilionoideae</taxon>
        <taxon>50 kb inversion clade</taxon>
        <taxon>NPAAA clade</taxon>
        <taxon>Hologalegina</taxon>
        <taxon>IRL clade</taxon>
        <taxon>Trifolieae</taxon>
        <taxon>Trifolium</taxon>
    </lineage>
</organism>
<dbReference type="AlphaFoldDB" id="A0A2K3KRZ9"/>
<reference evidence="1 2" key="2">
    <citation type="journal article" date="2017" name="Front. Plant Sci.">
        <title>Gene Classification and Mining of Molecular Markers Useful in Red Clover (Trifolium pratense) Breeding.</title>
        <authorList>
            <person name="Istvanek J."/>
            <person name="Dluhosova J."/>
            <person name="Dluhos P."/>
            <person name="Patkova L."/>
            <person name="Nedelnik J."/>
            <person name="Repkova J."/>
        </authorList>
    </citation>
    <scope>NUCLEOTIDE SEQUENCE [LARGE SCALE GENOMIC DNA]</scope>
    <source>
        <strain evidence="2">cv. Tatra</strain>
        <tissue evidence="1">Young leaves</tissue>
    </source>
</reference>
<comment type="caution">
    <text evidence="1">The sequence shown here is derived from an EMBL/GenBank/DDBJ whole genome shotgun (WGS) entry which is preliminary data.</text>
</comment>
<dbReference type="EMBL" id="ASHM01107437">
    <property type="protein sequence ID" value="PNX69062.1"/>
    <property type="molecule type" value="Genomic_DNA"/>
</dbReference>
<feature type="non-terminal residue" evidence="1">
    <location>
        <position position="29"/>
    </location>
</feature>
<proteinExistence type="predicted"/>
<name>A0A2K3KRZ9_TRIPR</name>
<reference evidence="1 2" key="1">
    <citation type="journal article" date="2014" name="Am. J. Bot.">
        <title>Genome assembly and annotation for red clover (Trifolium pratense; Fabaceae).</title>
        <authorList>
            <person name="Istvanek J."/>
            <person name="Jaros M."/>
            <person name="Krenek A."/>
            <person name="Repkova J."/>
        </authorList>
    </citation>
    <scope>NUCLEOTIDE SEQUENCE [LARGE SCALE GENOMIC DNA]</scope>
    <source>
        <strain evidence="2">cv. Tatra</strain>
        <tissue evidence="1">Young leaves</tissue>
    </source>
</reference>
<evidence type="ECO:0000313" key="2">
    <source>
        <dbReference type="Proteomes" id="UP000236291"/>
    </source>
</evidence>
<accession>A0A2K3KRZ9</accession>
<gene>
    <name evidence="1" type="ORF">L195_g056511</name>
</gene>
<sequence length="29" mass="3413">MFSYVYNVVKPKFNLMSNHDDDVSGNFML</sequence>
<protein>
    <submittedName>
        <fullName evidence="1">Uncharacterized protein</fullName>
    </submittedName>
</protein>
<dbReference type="Proteomes" id="UP000236291">
    <property type="component" value="Unassembled WGS sequence"/>
</dbReference>
<evidence type="ECO:0000313" key="1">
    <source>
        <dbReference type="EMBL" id="PNX69062.1"/>
    </source>
</evidence>